<dbReference type="GO" id="GO:0015074">
    <property type="term" value="P:DNA integration"/>
    <property type="evidence" value="ECO:0007669"/>
    <property type="project" value="TreeGrafter"/>
</dbReference>
<dbReference type="AlphaFoldDB" id="A0A0L7REZ4"/>
<dbReference type="GO" id="GO:0000014">
    <property type="term" value="F:single-stranded DNA endodeoxyribonuclease activity"/>
    <property type="evidence" value="ECO:0007669"/>
    <property type="project" value="TreeGrafter"/>
</dbReference>
<dbReference type="Pfam" id="PF17906">
    <property type="entry name" value="HTH_48"/>
    <property type="match status" value="1"/>
</dbReference>
<evidence type="ECO:0000313" key="3">
    <source>
        <dbReference type="Proteomes" id="UP000053825"/>
    </source>
</evidence>
<reference evidence="2 3" key="1">
    <citation type="submission" date="2015-07" db="EMBL/GenBank/DDBJ databases">
        <title>The genome of Habropoda laboriosa.</title>
        <authorList>
            <person name="Pan H."/>
            <person name="Kapheim K."/>
        </authorList>
    </citation>
    <scope>NUCLEOTIDE SEQUENCE [LARGE SCALE GENOMIC DNA]</scope>
    <source>
        <strain evidence="2">0110345459</strain>
    </source>
</reference>
<dbReference type="GO" id="GO:0032259">
    <property type="term" value="P:methylation"/>
    <property type="evidence" value="ECO:0007669"/>
    <property type="project" value="UniProtKB-KW"/>
</dbReference>
<name>A0A0L7REZ4_9HYME</name>
<keyword evidence="3" id="KW-1185">Reference proteome</keyword>
<evidence type="ECO:0000313" key="2">
    <source>
        <dbReference type="EMBL" id="KOC69306.1"/>
    </source>
</evidence>
<dbReference type="GO" id="GO:0006303">
    <property type="term" value="P:double-strand break repair via nonhomologous end joining"/>
    <property type="evidence" value="ECO:0007669"/>
    <property type="project" value="TreeGrafter"/>
</dbReference>
<dbReference type="GO" id="GO:0031297">
    <property type="term" value="P:replication fork processing"/>
    <property type="evidence" value="ECO:0007669"/>
    <property type="project" value="TreeGrafter"/>
</dbReference>
<dbReference type="Gene3D" id="1.10.10.1450">
    <property type="match status" value="1"/>
</dbReference>
<dbReference type="GO" id="GO:0003690">
    <property type="term" value="F:double-stranded DNA binding"/>
    <property type="evidence" value="ECO:0007669"/>
    <property type="project" value="TreeGrafter"/>
</dbReference>
<dbReference type="GO" id="GO:0046975">
    <property type="term" value="F:histone H3K36 methyltransferase activity"/>
    <property type="evidence" value="ECO:0007669"/>
    <property type="project" value="TreeGrafter"/>
</dbReference>
<dbReference type="GO" id="GO:0000793">
    <property type="term" value="C:condensed chromosome"/>
    <property type="evidence" value="ECO:0007669"/>
    <property type="project" value="TreeGrafter"/>
</dbReference>
<dbReference type="GO" id="GO:0000729">
    <property type="term" value="P:DNA double-strand break processing"/>
    <property type="evidence" value="ECO:0007669"/>
    <property type="project" value="TreeGrafter"/>
</dbReference>
<dbReference type="GO" id="GO:0005634">
    <property type="term" value="C:nucleus"/>
    <property type="evidence" value="ECO:0007669"/>
    <property type="project" value="TreeGrafter"/>
</dbReference>
<gene>
    <name evidence="2" type="ORF">WH47_05970</name>
</gene>
<dbReference type="InterPro" id="IPR041426">
    <property type="entry name" value="Mos1_HTH"/>
</dbReference>
<dbReference type="GO" id="GO:0035861">
    <property type="term" value="C:site of double-strand break"/>
    <property type="evidence" value="ECO:0007669"/>
    <property type="project" value="TreeGrafter"/>
</dbReference>
<dbReference type="GO" id="GO:0044547">
    <property type="term" value="F:DNA topoisomerase binding"/>
    <property type="evidence" value="ECO:0007669"/>
    <property type="project" value="TreeGrafter"/>
</dbReference>
<organism evidence="2 3">
    <name type="scientific">Habropoda laboriosa</name>
    <dbReference type="NCBI Taxonomy" id="597456"/>
    <lineage>
        <taxon>Eukaryota</taxon>
        <taxon>Metazoa</taxon>
        <taxon>Ecdysozoa</taxon>
        <taxon>Arthropoda</taxon>
        <taxon>Hexapoda</taxon>
        <taxon>Insecta</taxon>
        <taxon>Pterygota</taxon>
        <taxon>Neoptera</taxon>
        <taxon>Endopterygota</taxon>
        <taxon>Hymenoptera</taxon>
        <taxon>Apocrita</taxon>
        <taxon>Aculeata</taxon>
        <taxon>Apoidea</taxon>
        <taxon>Anthophila</taxon>
        <taxon>Apidae</taxon>
        <taxon>Habropoda</taxon>
    </lineage>
</organism>
<dbReference type="Proteomes" id="UP000053825">
    <property type="component" value="Unassembled WGS sequence"/>
</dbReference>
<dbReference type="PANTHER" id="PTHR46060">
    <property type="entry name" value="MARINER MOS1 TRANSPOSASE-LIKE PROTEIN"/>
    <property type="match status" value="1"/>
</dbReference>
<feature type="domain" description="Mos1 transposase HTH" evidence="1">
    <location>
        <begin position="11"/>
        <end position="58"/>
    </location>
</feature>
<proteinExistence type="predicted"/>
<dbReference type="EMBL" id="KQ414609">
    <property type="protein sequence ID" value="KOC69306.1"/>
    <property type="molecule type" value="Genomic_DNA"/>
</dbReference>
<dbReference type="PANTHER" id="PTHR46060:SF2">
    <property type="entry name" value="HISTONE-LYSINE N-METHYLTRANSFERASE SETMAR"/>
    <property type="match status" value="1"/>
</dbReference>
<keyword evidence="2" id="KW-0808">Transferase</keyword>
<accession>A0A0L7REZ4</accession>
<dbReference type="GO" id="GO:0044774">
    <property type="term" value="P:mitotic DNA integrity checkpoint signaling"/>
    <property type="evidence" value="ECO:0007669"/>
    <property type="project" value="TreeGrafter"/>
</dbReference>
<evidence type="ECO:0000259" key="1">
    <source>
        <dbReference type="Pfam" id="PF17906"/>
    </source>
</evidence>
<dbReference type="GO" id="GO:0003697">
    <property type="term" value="F:single-stranded DNA binding"/>
    <property type="evidence" value="ECO:0007669"/>
    <property type="project" value="TreeGrafter"/>
</dbReference>
<dbReference type="InterPro" id="IPR052709">
    <property type="entry name" value="Transposase-MT_Hybrid"/>
</dbReference>
<sequence>MTLNMDSERLKICPFILYEFKVGSTVANAAKRLCSVCGEGAASERTAQKWFKRFKEGNESLDDETHFRTYIHLSSKMKNWLNI</sequence>
<keyword evidence="2" id="KW-0489">Methyltransferase</keyword>
<protein>
    <submittedName>
        <fullName evidence="2">Histone-lysine N-methyltransferase SETMAR</fullName>
    </submittedName>
</protein>
<dbReference type="GO" id="GO:0042800">
    <property type="term" value="F:histone H3K4 methyltransferase activity"/>
    <property type="evidence" value="ECO:0007669"/>
    <property type="project" value="TreeGrafter"/>
</dbReference>
<dbReference type="STRING" id="597456.A0A0L7REZ4"/>